<evidence type="ECO:0000256" key="1">
    <source>
        <dbReference type="ARBA" id="ARBA00022801"/>
    </source>
</evidence>
<dbReference type="AlphaFoldDB" id="A0ABD3PA02"/>
<accession>A0ABD3PA02</accession>
<dbReference type="SMART" id="SM00490">
    <property type="entry name" value="HELICc"/>
    <property type="match status" value="1"/>
</dbReference>
<comment type="caution">
    <text evidence="5">The sequence shown here is derived from an EMBL/GenBank/DDBJ whole genome shotgun (WGS) entry which is preliminary data.</text>
</comment>
<dbReference type="EMBL" id="JABMIG020000231">
    <property type="protein sequence ID" value="KAL3784661.1"/>
    <property type="molecule type" value="Genomic_DNA"/>
</dbReference>
<keyword evidence="1" id="KW-0378">Hydrolase</keyword>
<feature type="compositionally biased region" description="Basic and acidic residues" evidence="2">
    <location>
        <begin position="1"/>
        <end position="11"/>
    </location>
</feature>
<evidence type="ECO:0000259" key="3">
    <source>
        <dbReference type="PROSITE" id="PS51192"/>
    </source>
</evidence>
<dbReference type="SUPFAM" id="SSF52540">
    <property type="entry name" value="P-loop containing nucleoside triphosphate hydrolases"/>
    <property type="match status" value="2"/>
</dbReference>
<protein>
    <submittedName>
        <fullName evidence="5">Uncharacterized protein</fullName>
    </submittedName>
</protein>
<dbReference type="Gene3D" id="3.40.50.10810">
    <property type="entry name" value="Tandem AAA-ATPase domain"/>
    <property type="match status" value="1"/>
</dbReference>
<proteinExistence type="predicted"/>
<dbReference type="Gene3D" id="3.40.50.300">
    <property type="entry name" value="P-loop containing nucleotide triphosphate hydrolases"/>
    <property type="match status" value="1"/>
</dbReference>
<sequence>MTGIVRHETGKHTTNQRTNAHHGTETIDTTSQEMNTWNSPSWGPAAADGRYGNDSGEGDVSHSMPQSYAYADNATASGNVVHDSHNPNGTSEYSLLGRNVMNERVGEMALSRFYGSISTFDRQSDNNDDDDDNDDGEGVESNSIGTWNSETNDNNNNDNNVNNNNSNINNNNEEEEKKKEHENLKEKLDDSDSDSDVVQVWSKPAAITASTTPQLPPPPTTIPTGPPSSAAPTLGSIAASLTTSNNNNNKSSSSSLAASTSYQSRNHTMPTWMSSLPRSYPPSYNNSWQPFHPDPIYIDFPPEHVPTWKEILPPDFFTVARQTMHAHTQTRRKLILSLINVWEFTIAVESSTMMGSGSVGMGDTGGTLAGLRMQIKKIAKDHMGQGGRRGAVFERGSGGEGILPEDPLLKHTSFHDSATTTATTTNNNNNGGGKWRIPLGAYQALLTYLTQDKRNIVEGIPPEQLRAATLGRERFQKNFPTSHELIQRGVHPGVAGALAPYQRGGVDFVLEREGRALLADEMGLGKTVQAIAAMSAYVAEWPLLVLCPSSARYHWEVELRHWLGKSSSSTTTTDSNGEEGVSGNVTRHGWELKKEAINVVTSGKSPIFRTDGATKVVICSYGLIVSLVNSGRIFAGMFGAVIVDESHALKNKASKRTLAILPILKGADRCLLLSGTPALARPSELWPQLSVLGGRRKDGREDGTSGIWIDEEGFYSKYVRGELGEDNGSKARLAELHTLLTSTVMIRRMKADILKNLQPKIREKAFIDIKDPTMQNEFRIYMQMLRQGGGVMGKFARQQSNIEASAGNGFHQTHYNADGEKISSREALHHLYKITGQSKVSKVTHMLKRWLADPTLDAIGRGAGLSNHSESNTKYIRIDGATLPKTRQEQILSFQTDPTVRVALLGITAAGVAVTLTASSTVWFAELFWTPAIMIQAEDRCHRIGQQARVRCLYFIARGTLDEILWKLIEKKFRDLGEFVEGRENMDIALERELEEDEDAEILKVDDSGDSKKRKAHDDVNDLFDLEDDGIKEEIDELVHEEEDMLAMKNEEEDDDPDSEDKGAKPCLVPDTKQPVPQSTVGSSETSAICLLDEDEKEDKTLTIQEVRDLYTGFDNLRMAKFDHSVRFNNIVLYQMQFRGQRYGFNLLYFKGRAIVKESLDTGTKVGAVIVAVGRWVLRQEPFDQIQLRMKSELMINSPVTLTFADDSEFMALIKEDVLPHIPKTQPLQMAPPARLAPPVIRPTSETIDLLDDDDD</sequence>
<evidence type="ECO:0000313" key="6">
    <source>
        <dbReference type="Proteomes" id="UP001516023"/>
    </source>
</evidence>
<dbReference type="Proteomes" id="UP001516023">
    <property type="component" value="Unassembled WGS sequence"/>
</dbReference>
<feature type="region of interest" description="Disordered" evidence="2">
    <location>
        <begin position="119"/>
        <end position="262"/>
    </location>
</feature>
<dbReference type="SMART" id="SM00487">
    <property type="entry name" value="DEXDc"/>
    <property type="match status" value="1"/>
</dbReference>
<feature type="compositionally biased region" description="Acidic residues" evidence="2">
    <location>
        <begin position="1050"/>
        <end position="1059"/>
    </location>
</feature>
<name>A0ABD3PA02_9STRA</name>
<gene>
    <name evidence="5" type="ORF">HJC23_012177</name>
</gene>
<evidence type="ECO:0000313" key="5">
    <source>
        <dbReference type="EMBL" id="KAL3784661.1"/>
    </source>
</evidence>
<feature type="region of interest" description="Disordered" evidence="2">
    <location>
        <begin position="1050"/>
        <end position="1085"/>
    </location>
</feature>
<feature type="region of interest" description="Disordered" evidence="2">
    <location>
        <begin position="1"/>
        <end position="22"/>
    </location>
</feature>
<feature type="compositionally biased region" description="Polar residues" evidence="2">
    <location>
        <begin position="1075"/>
        <end position="1085"/>
    </location>
</feature>
<feature type="compositionally biased region" description="Low complexity" evidence="2">
    <location>
        <begin position="148"/>
        <end position="171"/>
    </location>
</feature>
<dbReference type="InterPro" id="IPR038718">
    <property type="entry name" value="SNF2-like_sf"/>
</dbReference>
<feature type="compositionally biased region" description="Basic and acidic residues" evidence="2">
    <location>
        <begin position="175"/>
        <end position="190"/>
    </location>
</feature>
<feature type="domain" description="Helicase C-terminal" evidence="4">
    <location>
        <begin position="827"/>
        <end position="994"/>
    </location>
</feature>
<feature type="domain" description="Helicase ATP-binding" evidence="3">
    <location>
        <begin position="507"/>
        <end position="695"/>
    </location>
</feature>
<dbReference type="Pfam" id="PF00176">
    <property type="entry name" value="SNF2-rel_dom"/>
    <property type="match status" value="1"/>
</dbReference>
<dbReference type="InterPro" id="IPR027417">
    <property type="entry name" value="P-loop_NTPase"/>
</dbReference>
<evidence type="ECO:0000259" key="4">
    <source>
        <dbReference type="PROSITE" id="PS51194"/>
    </source>
</evidence>
<dbReference type="CDD" id="cd18793">
    <property type="entry name" value="SF2_C_SNF"/>
    <property type="match status" value="1"/>
</dbReference>
<keyword evidence="6" id="KW-1185">Reference proteome</keyword>
<dbReference type="PANTHER" id="PTHR45766">
    <property type="entry name" value="DNA ANNEALING HELICASE AND ENDONUCLEASE ZRANB3 FAMILY MEMBER"/>
    <property type="match status" value="1"/>
</dbReference>
<dbReference type="GO" id="GO:0016787">
    <property type="term" value="F:hydrolase activity"/>
    <property type="evidence" value="ECO:0007669"/>
    <property type="project" value="UniProtKB-KW"/>
</dbReference>
<dbReference type="InterPro" id="IPR049730">
    <property type="entry name" value="SNF2/RAD54-like_C"/>
</dbReference>
<feature type="compositionally biased region" description="Acidic residues" evidence="2">
    <location>
        <begin position="126"/>
        <end position="138"/>
    </location>
</feature>
<dbReference type="PROSITE" id="PS51192">
    <property type="entry name" value="HELICASE_ATP_BIND_1"/>
    <property type="match status" value="1"/>
</dbReference>
<feature type="compositionally biased region" description="Pro residues" evidence="2">
    <location>
        <begin position="214"/>
        <end position="226"/>
    </location>
</feature>
<dbReference type="PROSITE" id="PS51194">
    <property type="entry name" value="HELICASE_CTER"/>
    <property type="match status" value="1"/>
</dbReference>
<dbReference type="InterPro" id="IPR014001">
    <property type="entry name" value="Helicase_ATP-bd"/>
</dbReference>
<evidence type="ECO:0000256" key="2">
    <source>
        <dbReference type="SAM" id="MobiDB-lite"/>
    </source>
</evidence>
<dbReference type="InterPro" id="IPR001650">
    <property type="entry name" value="Helicase_C-like"/>
</dbReference>
<reference evidence="5 6" key="1">
    <citation type="journal article" date="2020" name="G3 (Bethesda)">
        <title>Improved Reference Genome for Cyclotella cryptica CCMP332, a Model for Cell Wall Morphogenesis, Salinity Adaptation, and Lipid Production in Diatoms (Bacillariophyta).</title>
        <authorList>
            <person name="Roberts W.R."/>
            <person name="Downey K.M."/>
            <person name="Ruck E.C."/>
            <person name="Traller J.C."/>
            <person name="Alverson A.J."/>
        </authorList>
    </citation>
    <scope>NUCLEOTIDE SEQUENCE [LARGE SCALE GENOMIC DNA]</scope>
    <source>
        <strain evidence="5 6">CCMP332</strain>
    </source>
</reference>
<organism evidence="5 6">
    <name type="scientific">Cyclotella cryptica</name>
    <dbReference type="NCBI Taxonomy" id="29204"/>
    <lineage>
        <taxon>Eukaryota</taxon>
        <taxon>Sar</taxon>
        <taxon>Stramenopiles</taxon>
        <taxon>Ochrophyta</taxon>
        <taxon>Bacillariophyta</taxon>
        <taxon>Coscinodiscophyceae</taxon>
        <taxon>Thalassiosirophycidae</taxon>
        <taxon>Stephanodiscales</taxon>
        <taxon>Stephanodiscaceae</taxon>
        <taxon>Cyclotella</taxon>
    </lineage>
</organism>
<dbReference type="Pfam" id="PF00271">
    <property type="entry name" value="Helicase_C"/>
    <property type="match status" value="1"/>
</dbReference>
<feature type="compositionally biased region" description="Low complexity" evidence="2">
    <location>
        <begin position="227"/>
        <end position="261"/>
    </location>
</feature>
<dbReference type="InterPro" id="IPR000330">
    <property type="entry name" value="SNF2_N"/>
</dbReference>
<dbReference type="PANTHER" id="PTHR45766:SF6">
    <property type="entry name" value="SWI_SNF-RELATED MATRIX-ASSOCIATED ACTIN-DEPENDENT REGULATOR OF CHROMATIN SUBFAMILY A-LIKE PROTEIN 1"/>
    <property type="match status" value="1"/>
</dbReference>